<dbReference type="OrthoDB" id="9798773at2"/>
<dbReference type="PANTHER" id="PTHR14226:SF57">
    <property type="entry name" value="BLR7027 PROTEIN"/>
    <property type="match status" value="1"/>
</dbReference>
<evidence type="ECO:0000256" key="2">
    <source>
        <dbReference type="ARBA" id="ARBA00022963"/>
    </source>
</evidence>
<dbReference type="PROSITE" id="PS51635">
    <property type="entry name" value="PNPLA"/>
    <property type="match status" value="1"/>
</dbReference>
<evidence type="ECO:0000256" key="4">
    <source>
        <dbReference type="PROSITE-ProRule" id="PRU01161"/>
    </source>
</evidence>
<dbReference type="RefSeq" id="WP_048693124.1">
    <property type="nucleotide sequence ID" value="NZ_KQ130494.1"/>
</dbReference>
<evidence type="ECO:0000313" key="7">
    <source>
        <dbReference type="Proteomes" id="UP000037600"/>
    </source>
</evidence>
<keyword evidence="2 4" id="KW-0442">Lipid degradation</keyword>
<comment type="caution">
    <text evidence="6">The sequence shown here is derived from an EMBL/GenBank/DDBJ whole genome shotgun (WGS) entry which is preliminary data.</text>
</comment>
<dbReference type="PATRIC" id="fig|1513271.3.peg.2587"/>
<evidence type="ECO:0000256" key="1">
    <source>
        <dbReference type="ARBA" id="ARBA00022801"/>
    </source>
</evidence>
<dbReference type="GO" id="GO:0016042">
    <property type="term" value="P:lipid catabolic process"/>
    <property type="evidence" value="ECO:0007669"/>
    <property type="project" value="UniProtKB-UniRule"/>
</dbReference>
<dbReference type="InterPro" id="IPR002641">
    <property type="entry name" value="PNPLA_dom"/>
</dbReference>
<dbReference type="SUPFAM" id="SSF52151">
    <property type="entry name" value="FabD/lysophospholipase-like"/>
    <property type="match status" value="1"/>
</dbReference>
<evidence type="ECO:0000256" key="3">
    <source>
        <dbReference type="ARBA" id="ARBA00023098"/>
    </source>
</evidence>
<dbReference type="EMBL" id="LAZL01000021">
    <property type="protein sequence ID" value="KMT64708.1"/>
    <property type="molecule type" value="Genomic_DNA"/>
</dbReference>
<gene>
    <name evidence="6" type="ORF">XM47_12675</name>
</gene>
<accession>A0A0J8GVL0</accession>
<reference evidence="6 7" key="1">
    <citation type="submission" date="2015-04" db="EMBL/GenBank/DDBJ databases">
        <title>Draft Genome Sequence of the Novel Agar-Digesting Marine Bacterium Q1.</title>
        <authorList>
            <person name="Li Y."/>
            <person name="Li D."/>
            <person name="Chen G."/>
            <person name="Du Z."/>
        </authorList>
    </citation>
    <scope>NUCLEOTIDE SEQUENCE [LARGE SCALE GENOMIC DNA]</scope>
    <source>
        <strain evidence="6 7">Q1</strain>
    </source>
</reference>
<feature type="domain" description="PNPLA" evidence="5">
    <location>
        <begin position="11"/>
        <end position="224"/>
    </location>
</feature>
<organism evidence="6 7">
    <name type="scientific">Catenovulum maritimum</name>
    <dbReference type="NCBI Taxonomy" id="1513271"/>
    <lineage>
        <taxon>Bacteria</taxon>
        <taxon>Pseudomonadati</taxon>
        <taxon>Pseudomonadota</taxon>
        <taxon>Gammaproteobacteria</taxon>
        <taxon>Alteromonadales</taxon>
        <taxon>Alteromonadaceae</taxon>
        <taxon>Catenovulum</taxon>
    </lineage>
</organism>
<keyword evidence="3 4" id="KW-0443">Lipid metabolism</keyword>
<feature type="short sequence motif" description="GXSXG" evidence="4">
    <location>
        <begin position="47"/>
        <end position="51"/>
    </location>
</feature>
<evidence type="ECO:0000259" key="5">
    <source>
        <dbReference type="PROSITE" id="PS51635"/>
    </source>
</evidence>
<dbReference type="InterPro" id="IPR050301">
    <property type="entry name" value="NTE"/>
</dbReference>
<dbReference type="STRING" id="1513271.XM47_12675"/>
<feature type="active site" description="Nucleophile" evidence="4">
    <location>
        <position position="49"/>
    </location>
</feature>
<dbReference type="Pfam" id="PF01734">
    <property type="entry name" value="Patatin"/>
    <property type="match status" value="1"/>
</dbReference>
<protein>
    <submittedName>
        <fullName evidence="6">Patatin</fullName>
    </submittedName>
</protein>
<dbReference type="AlphaFoldDB" id="A0A0J8GVL0"/>
<dbReference type="Gene3D" id="3.40.1090.10">
    <property type="entry name" value="Cytosolic phospholipase A2 catalytic domain"/>
    <property type="match status" value="1"/>
</dbReference>
<dbReference type="GO" id="GO:0016787">
    <property type="term" value="F:hydrolase activity"/>
    <property type="evidence" value="ECO:0007669"/>
    <property type="project" value="UniProtKB-UniRule"/>
</dbReference>
<dbReference type="InterPro" id="IPR016035">
    <property type="entry name" value="Acyl_Trfase/lysoPLipase"/>
</dbReference>
<sequence>MVKQNRDKFGLLLLGGGARAAYQVGVLKAIATVLPRNHVTPFPVISGTSAGAINGTALSCYASCYHLGVKKLEWVWKNFRTEMVYKSNFSTIYRNILKNMSPFKSDQIYTPKTNSWFDNRPLAELLTELLDLDRIDLNLQQGYLKALSVTASSYHSGDSVCLFQSRHDIEPWKRAKRRGIESKIKIEHLMASAAIPMVFPSIELHGEYFADGSIHQLAPLSPPIHLGAEKIFIIGMDQPKNRFFVQGDTAIPPSGGAIVGHLLDTIFSEALTGDLERMSRINQTVDLLTPEKKLMSGLKSIETFQINPSANFNEIAAKHYECMPLSIRGLLRLLGINANTVQNSSLISYLLFEQSYCRELIELGFNDALAQMEDIRDFLEL</sequence>
<name>A0A0J8GVL0_9ALTE</name>
<evidence type="ECO:0000313" key="6">
    <source>
        <dbReference type="EMBL" id="KMT64708.1"/>
    </source>
</evidence>
<feature type="active site" description="Proton acceptor" evidence="4">
    <location>
        <position position="211"/>
    </location>
</feature>
<dbReference type="Proteomes" id="UP000037600">
    <property type="component" value="Unassembled WGS sequence"/>
</dbReference>
<dbReference type="PANTHER" id="PTHR14226">
    <property type="entry name" value="NEUROPATHY TARGET ESTERASE/SWISS CHEESE D.MELANOGASTER"/>
    <property type="match status" value="1"/>
</dbReference>
<keyword evidence="1 4" id="KW-0378">Hydrolase</keyword>
<comment type="caution">
    <text evidence="4">Lacks conserved residue(s) required for the propagation of feature annotation.</text>
</comment>
<keyword evidence="7" id="KW-1185">Reference proteome</keyword>
<proteinExistence type="predicted"/>